<comment type="caution">
    <text evidence="2">The sequence shown here is derived from an EMBL/GenBank/DDBJ whole genome shotgun (WGS) entry which is preliminary data.</text>
</comment>
<dbReference type="EMBL" id="LKCW01000142">
    <property type="protein sequence ID" value="KPM38166.1"/>
    <property type="molecule type" value="Genomic_DNA"/>
</dbReference>
<accession>A0A0P7BEB5</accession>
<feature type="compositionally biased region" description="Basic and acidic residues" evidence="1">
    <location>
        <begin position="75"/>
        <end position="90"/>
    </location>
</feature>
<feature type="compositionally biased region" description="Polar residues" evidence="1">
    <location>
        <begin position="56"/>
        <end position="74"/>
    </location>
</feature>
<proteinExistence type="predicted"/>
<sequence length="115" mass="12103">MDDYTQTSMPSMAAEVAQTLGDVESVPSCNSPMPPSNVAHDIEPSSDAERAVDATNEPQPGGSLNTPSNSTSDSLARRDRSDINSCSFERDEGYTLRATLGCTGDQDDKSPSSAT</sequence>
<feature type="region of interest" description="Disordered" evidence="1">
    <location>
        <begin position="1"/>
        <end position="90"/>
    </location>
</feature>
<evidence type="ECO:0000313" key="2">
    <source>
        <dbReference type="EMBL" id="KPM38166.1"/>
    </source>
</evidence>
<dbReference type="AlphaFoldDB" id="A0A0P7BEB5"/>
<evidence type="ECO:0000256" key="1">
    <source>
        <dbReference type="SAM" id="MobiDB-lite"/>
    </source>
</evidence>
<organism evidence="2 3">
    <name type="scientific">Neonectria ditissima</name>
    <dbReference type="NCBI Taxonomy" id="78410"/>
    <lineage>
        <taxon>Eukaryota</taxon>
        <taxon>Fungi</taxon>
        <taxon>Dikarya</taxon>
        <taxon>Ascomycota</taxon>
        <taxon>Pezizomycotina</taxon>
        <taxon>Sordariomycetes</taxon>
        <taxon>Hypocreomycetidae</taxon>
        <taxon>Hypocreales</taxon>
        <taxon>Nectriaceae</taxon>
        <taxon>Neonectria</taxon>
    </lineage>
</organism>
<keyword evidence="3" id="KW-1185">Reference proteome</keyword>
<dbReference type="OrthoDB" id="10625287at2759"/>
<evidence type="ECO:0000313" key="3">
    <source>
        <dbReference type="Proteomes" id="UP000050424"/>
    </source>
</evidence>
<reference evidence="2 3" key="1">
    <citation type="submission" date="2015-09" db="EMBL/GenBank/DDBJ databases">
        <title>Draft genome of a European isolate of the apple canker pathogen Neonectria ditissima.</title>
        <authorList>
            <person name="Gomez-Cortecero A."/>
            <person name="Harrison R.J."/>
            <person name="Armitage A.D."/>
        </authorList>
    </citation>
    <scope>NUCLEOTIDE SEQUENCE [LARGE SCALE GENOMIC DNA]</scope>
    <source>
        <strain evidence="2 3">R09/05</strain>
    </source>
</reference>
<protein>
    <submittedName>
        <fullName evidence="2">Uncharacterized protein</fullName>
    </submittedName>
</protein>
<dbReference type="Proteomes" id="UP000050424">
    <property type="component" value="Unassembled WGS sequence"/>
</dbReference>
<name>A0A0P7BEB5_9HYPO</name>
<feature type="compositionally biased region" description="Basic and acidic residues" evidence="1">
    <location>
        <begin position="40"/>
        <end position="52"/>
    </location>
</feature>
<gene>
    <name evidence="2" type="ORF">AK830_g8391</name>
</gene>
<feature type="compositionally biased region" description="Polar residues" evidence="1">
    <location>
        <begin position="1"/>
        <end position="10"/>
    </location>
</feature>